<comment type="subunit">
    <text evidence="3">Homodimer.</text>
</comment>
<dbReference type="PANTHER" id="PTHR21237">
    <property type="entry name" value="GRPE PROTEIN"/>
    <property type="match status" value="1"/>
</dbReference>
<feature type="compositionally biased region" description="Acidic residues" evidence="5">
    <location>
        <begin position="25"/>
        <end position="43"/>
    </location>
</feature>
<keyword evidence="3" id="KW-0346">Stress response</keyword>
<accession>A0A1G2DCI8</accession>
<dbReference type="InterPro" id="IPR000740">
    <property type="entry name" value="GrpE"/>
</dbReference>
<dbReference type="GO" id="GO:0051087">
    <property type="term" value="F:protein-folding chaperone binding"/>
    <property type="evidence" value="ECO:0007669"/>
    <property type="project" value="InterPro"/>
</dbReference>
<dbReference type="PANTHER" id="PTHR21237:SF23">
    <property type="entry name" value="GRPE PROTEIN HOMOLOG, MITOCHONDRIAL"/>
    <property type="match status" value="1"/>
</dbReference>
<evidence type="ECO:0000256" key="1">
    <source>
        <dbReference type="ARBA" id="ARBA00009054"/>
    </source>
</evidence>
<dbReference type="SUPFAM" id="SSF58014">
    <property type="entry name" value="Coiled-coil domain of nucleotide exchange factor GrpE"/>
    <property type="match status" value="1"/>
</dbReference>
<dbReference type="InterPro" id="IPR009012">
    <property type="entry name" value="GrpE_head"/>
</dbReference>
<proteinExistence type="inferred from homology"/>
<gene>
    <name evidence="3" type="primary">grpE</name>
    <name evidence="6" type="ORF">A2942_04100</name>
</gene>
<reference evidence="6 7" key="1">
    <citation type="journal article" date="2016" name="Nat. Commun.">
        <title>Thousands of microbial genomes shed light on interconnected biogeochemical processes in an aquifer system.</title>
        <authorList>
            <person name="Anantharaman K."/>
            <person name="Brown C.T."/>
            <person name="Hug L.A."/>
            <person name="Sharon I."/>
            <person name="Castelle C.J."/>
            <person name="Probst A.J."/>
            <person name="Thomas B.C."/>
            <person name="Singh A."/>
            <person name="Wilkins M.J."/>
            <person name="Karaoz U."/>
            <person name="Brodie E.L."/>
            <person name="Williams K.H."/>
            <person name="Hubbard S.S."/>
            <person name="Banfield J.F."/>
        </authorList>
    </citation>
    <scope>NUCLEOTIDE SEQUENCE [LARGE SCALE GENOMIC DNA]</scope>
</reference>
<comment type="function">
    <text evidence="3">Participates actively in the response to hyperosmotic and heat shock by preventing the aggregation of stress-denatured proteins, in association with DnaK and GrpE. It is the nucleotide exchange factor for DnaK and may function as a thermosensor. Unfolded proteins bind initially to DnaJ; upon interaction with the DnaJ-bound protein, DnaK hydrolyzes its bound ATP, resulting in the formation of a stable complex. GrpE releases ADP from DnaK; ATP binding to DnaK triggers the release of the substrate protein, thus completing the reaction cycle. Several rounds of ATP-dependent interactions between DnaJ, DnaK and GrpE are required for fully efficient folding.</text>
</comment>
<dbReference type="Pfam" id="PF01025">
    <property type="entry name" value="GrpE"/>
    <property type="match status" value="1"/>
</dbReference>
<comment type="subcellular location">
    <subcellularLocation>
        <location evidence="3">Cytoplasm</location>
    </subcellularLocation>
</comment>
<evidence type="ECO:0000256" key="5">
    <source>
        <dbReference type="SAM" id="MobiDB-lite"/>
    </source>
</evidence>
<dbReference type="CDD" id="cd00446">
    <property type="entry name" value="GrpE"/>
    <property type="match status" value="1"/>
</dbReference>
<dbReference type="GO" id="GO:0005737">
    <property type="term" value="C:cytoplasm"/>
    <property type="evidence" value="ECO:0007669"/>
    <property type="project" value="UniProtKB-SubCell"/>
</dbReference>
<organism evidence="6 7">
    <name type="scientific">Candidatus Lloydbacteria bacterium RIFCSPLOWO2_01_FULL_50_20</name>
    <dbReference type="NCBI Taxonomy" id="1798665"/>
    <lineage>
        <taxon>Bacteria</taxon>
        <taxon>Candidatus Lloydiibacteriota</taxon>
    </lineage>
</organism>
<dbReference type="GO" id="GO:0051082">
    <property type="term" value="F:unfolded protein binding"/>
    <property type="evidence" value="ECO:0007669"/>
    <property type="project" value="TreeGrafter"/>
</dbReference>
<evidence type="ECO:0000256" key="3">
    <source>
        <dbReference type="HAMAP-Rule" id="MF_01151"/>
    </source>
</evidence>
<evidence type="ECO:0000256" key="4">
    <source>
        <dbReference type="RuleBase" id="RU004478"/>
    </source>
</evidence>
<dbReference type="AlphaFoldDB" id="A0A1G2DCI8"/>
<dbReference type="GO" id="GO:0000774">
    <property type="term" value="F:adenyl-nucleotide exchange factor activity"/>
    <property type="evidence" value="ECO:0007669"/>
    <property type="project" value="InterPro"/>
</dbReference>
<keyword evidence="3" id="KW-0963">Cytoplasm</keyword>
<dbReference type="Proteomes" id="UP000178534">
    <property type="component" value="Unassembled WGS sequence"/>
</dbReference>
<feature type="compositionally biased region" description="Basic and acidic residues" evidence="5">
    <location>
        <begin position="1"/>
        <end position="11"/>
    </location>
</feature>
<protein>
    <recommendedName>
        <fullName evidence="3">Protein GrpE</fullName>
    </recommendedName>
    <alternativeName>
        <fullName evidence="3">HSP-70 cofactor</fullName>
    </alternativeName>
</protein>
<comment type="similarity">
    <text evidence="1 3 4">Belongs to the GrpE family.</text>
</comment>
<feature type="region of interest" description="Disordered" evidence="5">
    <location>
        <begin position="1"/>
        <end position="53"/>
    </location>
</feature>
<evidence type="ECO:0000256" key="2">
    <source>
        <dbReference type="ARBA" id="ARBA00023186"/>
    </source>
</evidence>
<dbReference type="PRINTS" id="PR00773">
    <property type="entry name" value="GRPEPROTEIN"/>
</dbReference>
<dbReference type="SUPFAM" id="SSF51064">
    <property type="entry name" value="Head domain of nucleotide exchange factor GrpE"/>
    <property type="match status" value="1"/>
</dbReference>
<dbReference type="InterPro" id="IPR013805">
    <property type="entry name" value="GrpE_CC"/>
</dbReference>
<evidence type="ECO:0000313" key="6">
    <source>
        <dbReference type="EMBL" id="OGZ11367.1"/>
    </source>
</evidence>
<evidence type="ECO:0000313" key="7">
    <source>
        <dbReference type="Proteomes" id="UP000178534"/>
    </source>
</evidence>
<name>A0A1G2DCI8_9BACT</name>
<dbReference type="EMBL" id="MHLP01000038">
    <property type="protein sequence ID" value="OGZ11367.1"/>
    <property type="molecule type" value="Genomic_DNA"/>
</dbReference>
<sequence length="221" mass="25021">MDDQKHIDNDRQGIPMPKDGVPNAFDDEAVDDVEIESYNDDADSGSSTTPEDQIKRLRNKLRECTKEKTANLDGWQRAKADFVNYRKREEEGKAEFLKFAGEGVIDDLLPVLESFHSAFANKEAWERVDPAWRNGVEYIHTQLLQILREHGLSEINPEGEDFDPNEHTSVGVVPTDDKARNHKIAEVIQLGYRLNGRLLCSPRVKIYGEPAAPKHEADKPG</sequence>
<dbReference type="Gene3D" id="3.90.20.20">
    <property type="match status" value="1"/>
</dbReference>
<dbReference type="GO" id="GO:0042803">
    <property type="term" value="F:protein homodimerization activity"/>
    <property type="evidence" value="ECO:0007669"/>
    <property type="project" value="InterPro"/>
</dbReference>
<dbReference type="STRING" id="1798665.A2942_04100"/>
<dbReference type="GO" id="GO:0006457">
    <property type="term" value="P:protein folding"/>
    <property type="evidence" value="ECO:0007669"/>
    <property type="project" value="InterPro"/>
</dbReference>
<keyword evidence="2 3" id="KW-0143">Chaperone</keyword>
<dbReference type="HAMAP" id="MF_01151">
    <property type="entry name" value="GrpE"/>
    <property type="match status" value="1"/>
</dbReference>
<comment type="caution">
    <text evidence="6">The sequence shown here is derived from an EMBL/GenBank/DDBJ whole genome shotgun (WGS) entry which is preliminary data.</text>
</comment>
<dbReference type="Gene3D" id="2.30.22.10">
    <property type="entry name" value="Head domain of nucleotide exchange factor GrpE"/>
    <property type="match status" value="1"/>
</dbReference>